<evidence type="ECO:0000256" key="3">
    <source>
        <dbReference type="ARBA" id="ARBA00022475"/>
    </source>
</evidence>
<reference evidence="9 10" key="1">
    <citation type="submission" date="2024-03" db="EMBL/GenBank/DDBJ databases">
        <title>Human intestinal bacterial collection.</title>
        <authorList>
            <person name="Pauvert C."/>
            <person name="Hitch T.C.A."/>
            <person name="Clavel T."/>
        </authorList>
    </citation>
    <scope>NUCLEOTIDE SEQUENCE [LARGE SCALE GENOMIC DNA]</scope>
    <source>
        <strain evidence="9 10">CLA-JM-H11</strain>
    </source>
</reference>
<dbReference type="InterPro" id="IPR050957">
    <property type="entry name" value="BMP_lipoprotein"/>
</dbReference>
<sequence>MKKTQRLIALFLACCMVLTSCGGTGGAAASGTSGEGEGAGAGMKVAYVTPGATGDNGFCDSVAGGLKRIEEDFGAQTTIIENNNDASKYAESLEACFQWQPDVVFSEPYGFEELYTQYADKYPDTKIVCLDFVLENTAKTISSYTFISEEGAFLAGVTAALVTTSDLELANGEKKVGFVGGQDIPVIKGFYKGFEQGVAYVDPEIEIVSTYVGDFFDPVKGKTAAKQLYAQGVDIVFQAAGTSGQGVLEAANEENKYAIGVDSNQNGLYPGHVVTSMVKDLDGAVYDMFAMMMDGTYEANHLYTKGAGPSGVYLAIDDYTRDILSEDMIAQIEEVEDKIVSGEITVEQYTEE</sequence>
<name>A0ABV1GHS8_9FIRM</name>
<evidence type="ECO:0000256" key="1">
    <source>
        <dbReference type="ARBA" id="ARBA00004193"/>
    </source>
</evidence>
<dbReference type="PROSITE" id="PS51257">
    <property type="entry name" value="PROKAR_LIPOPROTEIN"/>
    <property type="match status" value="1"/>
</dbReference>
<comment type="similarity">
    <text evidence="2">Belongs to the BMP lipoprotein family.</text>
</comment>
<evidence type="ECO:0000256" key="5">
    <source>
        <dbReference type="ARBA" id="ARBA00023136"/>
    </source>
</evidence>
<evidence type="ECO:0000259" key="8">
    <source>
        <dbReference type="Pfam" id="PF02608"/>
    </source>
</evidence>
<organism evidence="9 10">
    <name type="scientific">Ruthenibacterium intestinale</name>
    <dbReference type="NCBI Taxonomy" id="3133163"/>
    <lineage>
        <taxon>Bacteria</taxon>
        <taxon>Bacillati</taxon>
        <taxon>Bacillota</taxon>
        <taxon>Clostridia</taxon>
        <taxon>Eubacteriales</taxon>
        <taxon>Oscillospiraceae</taxon>
        <taxon>Ruthenibacterium</taxon>
    </lineage>
</organism>
<accession>A0ABV1GHS8</accession>
<evidence type="ECO:0000256" key="2">
    <source>
        <dbReference type="ARBA" id="ARBA00008610"/>
    </source>
</evidence>
<proteinExistence type="inferred from homology"/>
<evidence type="ECO:0000256" key="4">
    <source>
        <dbReference type="ARBA" id="ARBA00022729"/>
    </source>
</evidence>
<comment type="subcellular location">
    <subcellularLocation>
        <location evidence="1">Cell membrane</location>
        <topology evidence="1">Lipid-anchor</topology>
    </subcellularLocation>
</comment>
<dbReference type="RefSeq" id="WP_349216712.1">
    <property type="nucleotide sequence ID" value="NZ_JBBMFA010000103.1"/>
</dbReference>
<dbReference type="InterPro" id="IPR003760">
    <property type="entry name" value="PnrA-like"/>
</dbReference>
<keyword evidence="5" id="KW-0472">Membrane</keyword>
<feature type="chain" id="PRO_5045335028" evidence="7">
    <location>
        <begin position="23"/>
        <end position="352"/>
    </location>
</feature>
<keyword evidence="3" id="KW-1003">Cell membrane</keyword>
<protein>
    <submittedName>
        <fullName evidence="9">BMP family ABC transporter substrate-binding protein</fullName>
    </submittedName>
</protein>
<comment type="caution">
    <text evidence="9">The sequence shown here is derived from an EMBL/GenBank/DDBJ whole genome shotgun (WGS) entry which is preliminary data.</text>
</comment>
<keyword evidence="6" id="KW-0449">Lipoprotein</keyword>
<feature type="signal peptide" evidence="7">
    <location>
        <begin position="1"/>
        <end position="22"/>
    </location>
</feature>
<dbReference type="InterPro" id="IPR028082">
    <property type="entry name" value="Peripla_BP_I"/>
</dbReference>
<keyword evidence="4 7" id="KW-0732">Signal</keyword>
<dbReference type="Pfam" id="PF02608">
    <property type="entry name" value="Bmp"/>
    <property type="match status" value="1"/>
</dbReference>
<gene>
    <name evidence="9" type="ORF">WMO24_12270</name>
</gene>
<dbReference type="EMBL" id="JBBMFA010000103">
    <property type="protein sequence ID" value="MEQ2521198.1"/>
    <property type="molecule type" value="Genomic_DNA"/>
</dbReference>
<keyword evidence="10" id="KW-1185">Reference proteome</keyword>
<evidence type="ECO:0000256" key="6">
    <source>
        <dbReference type="ARBA" id="ARBA00023288"/>
    </source>
</evidence>
<evidence type="ECO:0000313" key="9">
    <source>
        <dbReference type="EMBL" id="MEQ2521198.1"/>
    </source>
</evidence>
<dbReference type="Gene3D" id="3.40.50.2300">
    <property type="match status" value="2"/>
</dbReference>
<dbReference type="Proteomes" id="UP001477672">
    <property type="component" value="Unassembled WGS sequence"/>
</dbReference>
<evidence type="ECO:0000256" key="7">
    <source>
        <dbReference type="SAM" id="SignalP"/>
    </source>
</evidence>
<dbReference type="SUPFAM" id="SSF53822">
    <property type="entry name" value="Periplasmic binding protein-like I"/>
    <property type="match status" value="1"/>
</dbReference>
<evidence type="ECO:0000313" key="10">
    <source>
        <dbReference type="Proteomes" id="UP001477672"/>
    </source>
</evidence>
<dbReference type="PANTHER" id="PTHR34296">
    <property type="entry name" value="TRANSCRIPTIONAL ACTIVATOR PROTEIN MED"/>
    <property type="match status" value="1"/>
</dbReference>
<feature type="domain" description="ABC transporter substrate-binding protein PnrA-like" evidence="8">
    <location>
        <begin position="44"/>
        <end position="348"/>
    </location>
</feature>
<dbReference type="CDD" id="cd19964">
    <property type="entry name" value="PBP1_BMP-like"/>
    <property type="match status" value="1"/>
</dbReference>
<dbReference type="PANTHER" id="PTHR34296:SF2">
    <property type="entry name" value="ABC TRANSPORTER GUANOSINE-BINDING PROTEIN NUPN"/>
    <property type="match status" value="1"/>
</dbReference>